<organism evidence="2 3">
    <name type="scientific">Favolaschia claudopus</name>
    <dbReference type="NCBI Taxonomy" id="2862362"/>
    <lineage>
        <taxon>Eukaryota</taxon>
        <taxon>Fungi</taxon>
        <taxon>Dikarya</taxon>
        <taxon>Basidiomycota</taxon>
        <taxon>Agaricomycotina</taxon>
        <taxon>Agaricomycetes</taxon>
        <taxon>Agaricomycetidae</taxon>
        <taxon>Agaricales</taxon>
        <taxon>Marasmiineae</taxon>
        <taxon>Mycenaceae</taxon>
        <taxon>Favolaschia</taxon>
    </lineage>
</organism>
<protein>
    <submittedName>
        <fullName evidence="2">Uncharacterized protein</fullName>
    </submittedName>
</protein>
<evidence type="ECO:0000256" key="1">
    <source>
        <dbReference type="SAM" id="MobiDB-lite"/>
    </source>
</evidence>
<feature type="compositionally biased region" description="Low complexity" evidence="1">
    <location>
        <begin position="305"/>
        <end position="329"/>
    </location>
</feature>
<feature type="region of interest" description="Disordered" evidence="1">
    <location>
        <begin position="304"/>
        <end position="337"/>
    </location>
</feature>
<accession>A0AAW0CVR6</accession>
<name>A0AAW0CVR6_9AGAR</name>
<gene>
    <name evidence="2" type="ORF">R3P38DRAFT_2891799</name>
</gene>
<comment type="caution">
    <text evidence="2">The sequence shown here is derived from an EMBL/GenBank/DDBJ whole genome shotgun (WGS) entry which is preliminary data.</text>
</comment>
<reference evidence="2 3" key="1">
    <citation type="journal article" date="2024" name="J Genomics">
        <title>Draft genome sequencing and assembly of Favolaschia claudopus CIRM-BRFM 2984 isolated from oak limbs.</title>
        <authorList>
            <person name="Navarro D."/>
            <person name="Drula E."/>
            <person name="Chaduli D."/>
            <person name="Cazenave R."/>
            <person name="Ahrendt S."/>
            <person name="Wang J."/>
            <person name="Lipzen A."/>
            <person name="Daum C."/>
            <person name="Barry K."/>
            <person name="Grigoriev I.V."/>
            <person name="Favel A."/>
            <person name="Rosso M.N."/>
            <person name="Martin F."/>
        </authorList>
    </citation>
    <scope>NUCLEOTIDE SEQUENCE [LARGE SCALE GENOMIC DNA]</scope>
    <source>
        <strain evidence="2 3">CIRM-BRFM 2984</strain>
    </source>
</reference>
<evidence type="ECO:0000313" key="2">
    <source>
        <dbReference type="EMBL" id="KAK7042692.1"/>
    </source>
</evidence>
<dbReference type="EMBL" id="JAWWNJ010000013">
    <property type="protein sequence ID" value="KAK7042692.1"/>
    <property type="molecule type" value="Genomic_DNA"/>
</dbReference>
<dbReference type="AlphaFoldDB" id="A0AAW0CVR6"/>
<sequence length="369" mass="38711">MDPAAVNTNITVDDFDSVLTYADPSVWSTPDPSPNNVKSGKFDPSKSPFLQGTYHTTTTPGASISFNFTGPAVYLFGASGPSYGSFEVVLDGGKPVTKSAYAAENASFPYLLFADDGLDYAQHSLTIKNLGKQGEDKSDGPGAFLFDFLRTTVQLGPAGATIKNQTVEETSSSLTFTGTWGHNTSPAFSGGGSTFTNGNNASFSLAFNASAIYVFGDKKNDHGLYRVFLDDATEPTVLTGVSGCGGAFGQTCEQQVPTLKYFASNLGEGEHRLRLENDAGSNESFFDLDSIVLTVPSVYAPRTLGSSSPGANSSNPSSNPNSNSSNPSNPNAPPPSAALGIHPHFGLLNLLVLGVVGVQLVKGWSWGRR</sequence>
<keyword evidence="3" id="KW-1185">Reference proteome</keyword>
<evidence type="ECO:0000313" key="3">
    <source>
        <dbReference type="Proteomes" id="UP001362999"/>
    </source>
</evidence>
<dbReference type="Proteomes" id="UP001362999">
    <property type="component" value="Unassembled WGS sequence"/>
</dbReference>
<dbReference type="Gene3D" id="2.60.120.260">
    <property type="entry name" value="Galactose-binding domain-like"/>
    <property type="match status" value="2"/>
</dbReference>
<proteinExistence type="predicted"/>